<evidence type="ECO:0000256" key="2">
    <source>
        <dbReference type="SAM" id="MobiDB-lite"/>
    </source>
</evidence>
<gene>
    <name evidence="3" type="ORF">ILEXP_LOCUS16217</name>
</gene>
<proteinExistence type="predicted"/>
<feature type="compositionally biased region" description="Basic and acidic residues" evidence="2">
    <location>
        <begin position="304"/>
        <end position="313"/>
    </location>
</feature>
<keyword evidence="4" id="KW-1185">Reference proteome</keyword>
<evidence type="ECO:0000313" key="4">
    <source>
        <dbReference type="Proteomes" id="UP001642360"/>
    </source>
</evidence>
<dbReference type="EMBL" id="CAUOFW020001726">
    <property type="protein sequence ID" value="CAK9148287.1"/>
    <property type="molecule type" value="Genomic_DNA"/>
</dbReference>
<dbReference type="PANTHER" id="PTHR35992:SF1">
    <property type="entry name" value="CYTOMATRIX PROTEIN-LIKE PROTEIN"/>
    <property type="match status" value="1"/>
</dbReference>
<evidence type="ECO:0000313" key="3">
    <source>
        <dbReference type="EMBL" id="CAK9148287.1"/>
    </source>
</evidence>
<reference evidence="3 4" key="1">
    <citation type="submission" date="2024-02" db="EMBL/GenBank/DDBJ databases">
        <authorList>
            <person name="Vignale AGUSTIN F."/>
            <person name="Sosa J E."/>
            <person name="Modenutti C."/>
        </authorList>
    </citation>
    <scope>NUCLEOTIDE SEQUENCE [LARGE SCALE GENOMIC DNA]</scope>
</reference>
<dbReference type="Proteomes" id="UP001642360">
    <property type="component" value="Unassembled WGS sequence"/>
</dbReference>
<feature type="compositionally biased region" description="Basic and acidic residues" evidence="2">
    <location>
        <begin position="146"/>
        <end position="155"/>
    </location>
</feature>
<keyword evidence="1" id="KW-0175">Coiled coil</keyword>
<feature type="region of interest" description="Disordered" evidence="2">
    <location>
        <begin position="304"/>
        <end position="324"/>
    </location>
</feature>
<accession>A0ABC8S1U2</accession>
<evidence type="ECO:0000256" key="1">
    <source>
        <dbReference type="SAM" id="Coils"/>
    </source>
</evidence>
<feature type="coiled-coil region" evidence="1">
    <location>
        <begin position="231"/>
        <end position="258"/>
    </location>
</feature>
<comment type="caution">
    <text evidence="3">The sequence shown here is derived from an EMBL/GenBank/DDBJ whole genome shotgun (WGS) entry which is preliminary data.</text>
</comment>
<dbReference type="PANTHER" id="PTHR35992">
    <property type="entry name" value="CYTOMATRIX PROTEIN-LIKE PROTEIN"/>
    <property type="match status" value="1"/>
</dbReference>
<organism evidence="3 4">
    <name type="scientific">Ilex paraguariensis</name>
    <name type="common">yerba mate</name>
    <dbReference type="NCBI Taxonomy" id="185542"/>
    <lineage>
        <taxon>Eukaryota</taxon>
        <taxon>Viridiplantae</taxon>
        <taxon>Streptophyta</taxon>
        <taxon>Embryophyta</taxon>
        <taxon>Tracheophyta</taxon>
        <taxon>Spermatophyta</taxon>
        <taxon>Magnoliopsida</taxon>
        <taxon>eudicotyledons</taxon>
        <taxon>Gunneridae</taxon>
        <taxon>Pentapetalae</taxon>
        <taxon>asterids</taxon>
        <taxon>campanulids</taxon>
        <taxon>Aquifoliales</taxon>
        <taxon>Aquifoliaceae</taxon>
        <taxon>Ilex</taxon>
    </lineage>
</organism>
<name>A0ABC8S1U2_9AQUA</name>
<sequence length="350" mass="40499">MGARKNSGNDYTDRQKWNKIFNALVHMLQTQHTQLEYLATERKLLEDRIKSQYERWLSDVKLFQDQISQMKRDLTVQEMESMVEAAKSDLIIGSKQREAFMCKLKLDNADSELSDFRVWFDLLSHKLSEPTDTLKTAQSKGKEHRSKAMESEFKRPKNGNKKHSSENNPEISALFLERNFVWNQYNKMESNLTDQLRSTRTKVTHANEMIQTLLTNMEQLQGSNTEKDDTIVTLKTSMAKLEADLLKKNEEISRLSNELELRSRSRSVLVTPVLRRCMAEPRKSFLGSKSSGFDEKVVTKKESYYSEVSEKGRRSSKRKAINRTLTPEATLFSSTFKPPKLKKLSPRGGI</sequence>
<dbReference type="AlphaFoldDB" id="A0ABC8S1U2"/>
<protein>
    <submittedName>
        <fullName evidence="3">Uncharacterized protein</fullName>
    </submittedName>
</protein>
<feature type="region of interest" description="Disordered" evidence="2">
    <location>
        <begin position="132"/>
        <end position="168"/>
    </location>
</feature>